<accession>A0A4R4YWC2</accession>
<evidence type="ECO:0000313" key="1">
    <source>
        <dbReference type="EMBL" id="TDD49646.1"/>
    </source>
</evidence>
<sequence length="145" mass="16869">MTWHLHGTGHRLADDWRELRSIAAGWDASWADVNGFHLEPMPARPPITTHLWAWAARRWLRVRIDGTNWWAALLTSGEAAVGDLWTEHEELPEPKITKLRHWHHDEGQVHQFKGNEEILNRDDFIQLTPLRPTTTAFIGHTSTHR</sequence>
<gene>
    <name evidence="1" type="ORF">E1288_19245</name>
</gene>
<organism evidence="1 2">
    <name type="scientific">Saccharopolyspora elongata</name>
    <dbReference type="NCBI Taxonomy" id="2530387"/>
    <lineage>
        <taxon>Bacteria</taxon>
        <taxon>Bacillati</taxon>
        <taxon>Actinomycetota</taxon>
        <taxon>Actinomycetes</taxon>
        <taxon>Pseudonocardiales</taxon>
        <taxon>Pseudonocardiaceae</taxon>
        <taxon>Saccharopolyspora</taxon>
    </lineage>
</organism>
<evidence type="ECO:0000313" key="2">
    <source>
        <dbReference type="Proteomes" id="UP000294947"/>
    </source>
</evidence>
<reference evidence="1 2" key="1">
    <citation type="submission" date="2019-03" db="EMBL/GenBank/DDBJ databases">
        <title>Draft genome sequences of novel Actinobacteria.</title>
        <authorList>
            <person name="Sahin N."/>
            <person name="Ay H."/>
            <person name="Saygin H."/>
        </authorList>
    </citation>
    <scope>NUCLEOTIDE SEQUENCE [LARGE SCALE GENOMIC DNA]</scope>
    <source>
        <strain evidence="1 2">7K502</strain>
    </source>
</reference>
<proteinExistence type="predicted"/>
<comment type="caution">
    <text evidence="1">The sequence shown here is derived from an EMBL/GenBank/DDBJ whole genome shotgun (WGS) entry which is preliminary data.</text>
</comment>
<dbReference type="AlphaFoldDB" id="A0A4R4YWC2"/>
<dbReference type="OrthoDB" id="3692310at2"/>
<keyword evidence="2" id="KW-1185">Reference proteome</keyword>
<dbReference type="RefSeq" id="WP_132486995.1">
    <property type="nucleotide sequence ID" value="NZ_SMKW01000024.1"/>
</dbReference>
<dbReference type="EMBL" id="SMKW01000024">
    <property type="protein sequence ID" value="TDD49646.1"/>
    <property type="molecule type" value="Genomic_DNA"/>
</dbReference>
<dbReference type="Proteomes" id="UP000294947">
    <property type="component" value="Unassembled WGS sequence"/>
</dbReference>
<protein>
    <submittedName>
        <fullName evidence="1">Uncharacterized protein</fullName>
    </submittedName>
</protein>
<name>A0A4R4YWC2_9PSEU</name>